<organism evidence="2 3">
    <name type="scientific">Youngiibacter multivorans</name>
    <dbReference type="NCBI Taxonomy" id="937251"/>
    <lineage>
        <taxon>Bacteria</taxon>
        <taxon>Bacillati</taxon>
        <taxon>Bacillota</taxon>
        <taxon>Clostridia</taxon>
        <taxon>Eubacteriales</taxon>
        <taxon>Clostridiaceae</taxon>
        <taxon>Youngiibacter</taxon>
    </lineage>
</organism>
<dbReference type="Gene3D" id="3.40.33.10">
    <property type="entry name" value="CAP"/>
    <property type="match status" value="1"/>
</dbReference>
<comment type="caution">
    <text evidence="2">The sequence shown here is derived from an EMBL/GenBank/DDBJ whole genome shotgun (WGS) entry which is preliminary data.</text>
</comment>
<dbReference type="PANTHER" id="PTHR31157">
    <property type="entry name" value="SCP DOMAIN-CONTAINING PROTEIN"/>
    <property type="match status" value="1"/>
</dbReference>
<dbReference type="CDD" id="cd05379">
    <property type="entry name" value="CAP_bacterial"/>
    <property type="match status" value="1"/>
</dbReference>
<evidence type="ECO:0000313" key="3">
    <source>
        <dbReference type="Proteomes" id="UP001519271"/>
    </source>
</evidence>
<reference evidence="2 3" key="1">
    <citation type="submission" date="2021-03" db="EMBL/GenBank/DDBJ databases">
        <title>Genomic Encyclopedia of Type Strains, Phase IV (KMG-IV): sequencing the most valuable type-strain genomes for metagenomic binning, comparative biology and taxonomic classification.</title>
        <authorList>
            <person name="Goeker M."/>
        </authorList>
    </citation>
    <scope>NUCLEOTIDE SEQUENCE [LARGE SCALE GENOMIC DNA]</scope>
    <source>
        <strain evidence="2 3">DSM 6139</strain>
    </source>
</reference>
<dbReference type="Pfam" id="PF00188">
    <property type="entry name" value="CAP"/>
    <property type="match status" value="1"/>
</dbReference>
<dbReference type="InterPro" id="IPR035940">
    <property type="entry name" value="CAP_sf"/>
</dbReference>
<protein>
    <submittedName>
        <fullName evidence="2">Uncharacterized protein YkwD</fullName>
    </submittedName>
</protein>
<dbReference type="EMBL" id="JAGGKC010000003">
    <property type="protein sequence ID" value="MBP1918113.1"/>
    <property type="molecule type" value="Genomic_DNA"/>
</dbReference>
<dbReference type="Proteomes" id="UP001519271">
    <property type="component" value="Unassembled WGS sequence"/>
</dbReference>
<proteinExistence type="predicted"/>
<name>A0ABS4G0M8_9CLOT</name>
<evidence type="ECO:0000259" key="1">
    <source>
        <dbReference type="Pfam" id="PF00188"/>
    </source>
</evidence>
<dbReference type="PANTHER" id="PTHR31157:SF1">
    <property type="entry name" value="SCP DOMAIN-CONTAINING PROTEIN"/>
    <property type="match status" value="1"/>
</dbReference>
<gene>
    <name evidence="2" type="ORF">J2Z34_000584</name>
</gene>
<feature type="domain" description="SCP" evidence="1">
    <location>
        <begin position="7"/>
        <end position="99"/>
    </location>
</feature>
<dbReference type="RefSeq" id="WP_209458354.1">
    <property type="nucleotide sequence ID" value="NZ_JAGGKC010000003.1"/>
</dbReference>
<evidence type="ECO:0000313" key="2">
    <source>
        <dbReference type="EMBL" id="MBP1918113.1"/>
    </source>
</evidence>
<accession>A0ABS4G0M8</accession>
<dbReference type="SUPFAM" id="SSF55797">
    <property type="entry name" value="PR-1-like"/>
    <property type="match status" value="1"/>
</dbReference>
<sequence length="121" mass="13300">MAQEVVRLTNIERSKAGLPDLVLDSSLSSSARSHSAYMFENNVFEHTKVYNVAENIYKKASTTAPTAATIVAAWMASAGHKANILNPEYKKIGVGIVKGMLYSTNLGKEMPTYFATQHFTR</sequence>
<keyword evidence="3" id="KW-1185">Reference proteome</keyword>
<dbReference type="InterPro" id="IPR014044">
    <property type="entry name" value="CAP_dom"/>
</dbReference>